<name>A0A6J4UZB0_9BACT</name>
<feature type="region of interest" description="Disordered" evidence="1">
    <location>
        <begin position="1"/>
        <end position="93"/>
    </location>
</feature>
<feature type="compositionally biased region" description="Basic residues" evidence="1">
    <location>
        <begin position="8"/>
        <end position="30"/>
    </location>
</feature>
<dbReference type="AlphaFoldDB" id="A0A6J4UZB0"/>
<evidence type="ECO:0000313" key="2">
    <source>
        <dbReference type="EMBL" id="CAA9564696.1"/>
    </source>
</evidence>
<reference evidence="2" key="1">
    <citation type="submission" date="2020-02" db="EMBL/GenBank/DDBJ databases">
        <authorList>
            <person name="Meier V. D."/>
        </authorList>
    </citation>
    <scope>NUCLEOTIDE SEQUENCE</scope>
    <source>
        <strain evidence="2">AVDCRST_MAG19</strain>
    </source>
</reference>
<gene>
    <name evidence="2" type="ORF">AVDCRST_MAG19-2137</name>
</gene>
<feature type="non-terminal residue" evidence="2">
    <location>
        <position position="93"/>
    </location>
</feature>
<feature type="compositionally biased region" description="Basic residues" evidence="1">
    <location>
        <begin position="81"/>
        <end position="93"/>
    </location>
</feature>
<accession>A0A6J4UZB0</accession>
<dbReference type="EMBL" id="CADCWL010000097">
    <property type="protein sequence ID" value="CAA9564696.1"/>
    <property type="molecule type" value="Genomic_DNA"/>
</dbReference>
<feature type="compositionally biased region" description="Basic and acidic residues" evidence="1">
    <location>
        <begin position="45"/>
        <end position="80"/>
    </location>
</feature>
<protein>
    <submittedName>
        <fullName evidence="2">Uncharacterized protein</fullName>
    </submittedName>
</protein>
<sequence length="93" mass="11115">GAHQHLPPLRRHRRGRVRVLQGRVRHRVRRPDRADGRPPGPARSARAERRREAQGHEREAPDRRRAPADRQRRPRLDGHPRPRQRHGHRRRAP</sequence>
<evidence type="ECO:0000256" key="1">
    <source>
        <dbReference type="SAM" id="MobiDB-lite"/>
    </source>
</evidence>
<feature type="non-terminal residue" evidence="2">
    <location>
        <position position="1"/>
    </location>
</feature>
<proteinExistence type="predicted"/>
<organism evidence="2">
    <name type="scientific">uncultured Thermomicrobiales bacterium</name>
    <dbReference type="NCBI Taxonomy" id="1645740"/>
    <lineage>
        <taxon>Bacteria</taxon>
        <taxon>Pseudomonadati</taxon>
        <taxon>Thermomicrobiota</taxon>
        <taxon>Thermomicrobia</taxon>
        <taxon>Thermomicrobiales</taxon>
        <taxon>environmental samples</taxon>
    </lineage>
</organism>